<organism evidence="1">
    <name type="scientific">uncultured Caudovirales phage</name>
    <dbReference type="NCBI Taxonomy" id="2100421"/>
    <lineage>
        <taxon>Viruses</taxon>
        <taxon>Duplodnaviria</taxon>
        <taxon>Heunggongvirae</taxon>
        <taxon>Uroviricota</taxon>
        <taxon>Caudoviricetes</taxon>
        <taxon>Peduoviridae</taxon>
        <taxon>Maltschvirus</taxon>
        <taxon>Maltschvirus maltsch</taxon>
    </lineage>
</organism>
<proteinExistence type="predicted"/>
<dbReference type="EMBL" id="LR796423">
    <property type="protein sequence ID" value="CAB4143180.1"/>
    <property type="molecule type" value="Genomic_DNA"/>
</dbReference>
<evidence type="ECO:0000313" key="1">
    <source>
        <dbReference type="EMBL" id="CAB4143180.1"/>
    </source>
</evidence>
<reference evidence="1" key="1">
    <citation type="submission" date="2020-04" db="EMBL/GenBank/DDBJ databases">
        <authorList>
            <person name="Chiriac C."/>
            <person name="Salcher M."/>
            <person name="Ghai R."/>
            <person name="Kavagutti S V."/>
        </authorList>
    </citation>
    <scope>NUCLEOTIDE SEQUENCE</scope>
</reference>
<protein>
    <submittedName>
        <fullName evidence="1">Uncharacterized protein</fullName>
    </submittedName>
</protein>
<name>A0A6J5MDP7_9CAUD</name>
<sequence length="455" mass="50984">MSIRGFFNNLSREIFSGVEAKLWDKIDPAESIASPKASNDFQPGNVNVLNISIVSADGNRAHNIIPYVTEVHIYENMVHPTMFCELTILDAAGMYERFPITTNEFVTISIQTPGNENPSEYRFAINRVGEKETLPNNRGVKYTLQLVSPELKRTSATPITKTFRGTISELIEEILKEDIGTEKRVNVESSTGIIDKTIGPRLPFAMIHEHYLDADNRRDNNGVYVFFENKHGYNLVTYEKLLKDGRRKLDRDSSTKRFVFTPDRNADAGAIKFRNILAYNQSMFCDAISFVGAGGLNSTAVPYDFATGAGERAQYRETEDGESIPTSDTDGTRLVGTDFIRQYERNSLINMLIAVNNEVRPNNKIAEVLVKRNAFLRRLEQIEAQIFIYGDTDLAVGDVIECSFPSAADAGDDSGRSRLDSGNYLITHLRHMILNTDRPQHVIACNLMKAGMQGN</sequence>
<gene>
    <name evidence="1" type="ORF">UFOVP447_91</name>
</gene>
<accession>A0A6J5MDP7</accession>